<dbReference type="EMBL" id="CP012850">
    <property type="protein sequence ID" value="ALI36886.1"/>
    <property type="molecule type" value="Genomic_DNA"/>
</dbReference>
<dbReference type="AlphaFoldDB" id="A0A654M2K2"/>
<name>A0A654M2K2_9ARCH</name>
<dbReference type="Proteomes" id="UP000058925">
    <property type="component" value="Chromosome"/>
</dbReference>
<dbReference type="Gene3D" id="3.40.50.10770">
    <property type="entry name" value="Hypothetical protein VC1899 like domain (Restriction endonuclease-like)"/>
    <property type="match status" value="1"/>
</dbReference>
<dbReference type="KEGG" id="taa:NMY3_02696"/>
<protein>
    <submittedName>
        <fullName evidence="1">Uncharacterized protein</fullName>
    </submittedName>
</protein>
<proteinExistence type="predicted"/>
<reference evidence="2" key="1">
    <citation type="submission" date="2015-10" db="EMBL/GenBank/DDBJ databases">
        <title>Niche specialization of a soil ammonia-oxidizing archaeon, Candidatus Nitrosocosmicus oleophilus.</title>
        <authorList>
            <person name="Jung M.-Y."/>
            <person name="Rhee S.-K."/>
        </authorList>
    </citation>
    <scope>NUCLEOTIDE SEQUENCE [LARGE SCALE GENOMIC DNA]</scope>
    <source>
        <strain evidence="2">MY3</strain>
    </source>
</reference>
<organism evidence="1 2">
    <name type="scientific">Candidatus Nitrosocosmicus oleophilus</name>
    <dbReference type="NCBI Taxonomy" id="1353260"/>
    <lineage>
        <taxon>Archaea</taxon>
        <taxon>Nitrososphaerota</taxon>
        <taxon>Nitrososphaeria</taxon>
        <taxon>Nitrososphaerales</taxon>
        <taxon>Nitrososphaeraceae</taxon>
        <taxon>Candidatus Nitrosocosmicus</taxon>
    </lineage>
</organism>
<evidence type="ECO:0000313" key="2">
    <source>
        <dbReference type="Proteomes" id="UP000058925"/>
    </source>
</evidence>
<accession>A0A654M2K2</accession>
<gene>
    <name evidence="1" type="ORF">NMY3_02696</name>
</gene>
<sequence>MSFIRKHRMKTLQIATFGDEDKDGIALGIQNFPIHRLILLCYSIDESKAIKYSKKIESIIGIGSEIILVEKENVVKDTIEKVNEILSRKSTEYHDILMNASSGDKLIICAALSSAFINGIKAFTMDHGNTMLLMWPVLNFSYSEIISDTKLNILKSIDRIGGMVSSLEELEQISGYGKPLLSYHVQGGKENKGLADLGLVDVDKGERGKTIINITTLGKLMVTSNSFNHDD</sequence>
<keyword evidence="2" id="KW-1185">Reference proteome</keyword>
<evidence type="ECO:0000313" key="1">
    <source>
        <dbReference type="EMBL" id="ALI36886.1"/>
    </source>
</evidence>